<proteinExistence type="predicted"/>
<evidence type="ECO:0000313" key="2">
    <source>
        <dbReference type="Proteomes" id="UP000198535"/>
    </source>
</evidence>
<dbReference type="Proteomes" id="UP000198535">
    <property type="component" value="Unassembled WGS sequence"/>
</dbReference>
<dbReference type="AlphaFoldDB" id="A0A1I4UPL6"/>
<organism evidence="1 2">
    <name type="scientific">Methanolobus profundi</name>
    <dbReference type="NCBI Taxonomy" id="487685"/>
    <lineage>
        <taxon>Archaea</taxon>
        <taxon>Methanobacteriati</taxon>
        <taxon>Methanobacteriota</taxon>
        <taxon>Stenosarchaea group</taxon>
        <taxon>Methanomicrobia</taxon>
        <taxon>Methanosarcinales</taxon>
        <taxon>Methanosarcinaceae</taxon>
        <taxon>Methanolobus</taxon>
    </lineage>
</organism>
<keyword evidence="2" id="KW-1185">Reference proteome</keyword>
<dbReference type="EMBL" id="FOUJ01000007">
    <property type="protein sequence ID" value="SFM90939.1"/>
    <property type="molecule type" value="Genomic_DNA"/>
</dbReference>
<reference evidence="2" key="1">
    <citation type="submission" date="2016-10" db="EMBL/GenBank/DDBJ databases">
        <authorList>
            <person name="Varghese N."/>
            <person name="Submissions S."/>
        </authorList>
    </citation>
    <scope>NUCLEOTIDE SEQUENCE [LARGE SCALE GENOMIC DNA]</scope>
    <source>
        <strain evidence="2">Mob M</strain>
    </source>
</reference>
<gene>
    <name evidence="1" type="ORF">SAMN04488696_2830</name>
</gene>
<evidence type="ECO:0000313" key="1">
    <source>
        <dbReference type="EMBL" id="SFM90939.1"/>
    </source>
</evidence>
<name>A0A1I4UPL6_9EURY</name>
<protein>
    <submittedName>
        <fullName evidence="1">Uncharacterized protein</fullName>
    </submittedName>
</protein>
<accession>A0A1I4UPL6</accession>
<sequence>MLSYNMLHKSILFIFTLLVIFFSCTSYAFGNMEHEEAKTNNTLWKNISSSVWENYSNVNWVMSEHDLMRLRNASDNHTNVNDNSDNNTEEMIIVRSEPYDESDCIDYYSPIVLKIVNGPRIFNENGTITYLNRSEDFSKVTLYPVKRSLYVDTRYQTTIVLRPAEYGSRLRNCCFGSIFKAKLYC</sequence>